<evidence type="ECO:0000256" key="1">
    <source>
        <dbReference type="ARBA" id="ARBA00001936"/>
    </source>
</evidence>
<dbReference type="InterPro" id="IPR001245">
    <property type="entry name" value="Ser-Thr/Tyr_kinase_cat_dom"/>
</dbReference>
<dbReference type="AlphaFoldDB" id="B8BL50"/>
<evidence type="ECO:0000256" key="30">
    <source>
        <dbReference type="PROSITE-ProRule" id="PRU10141"/>
    </source>
</evidence>
<evidence type="ECO:0000256" key="21">
    <source>
        <dbReference type="ARBA" id="ARBA00022989"/>
    </source>
</evidence>
<sequence>MAGARATALSCFSLLLFCSYALVSPGSSDATVVDELALLSFKSMLSGPSDGLLASWNTSIHYCDWTGVVCSGRRQPERVVALLMNSSSLSGRISPFLGNLSFLNRLDLHGNGFIGQIPSELGHLSRLRVLNLSTNSLDGSIPVALGRCTNLTVLDLSSNKLRDKIPTEVGALENLVDLRLHKNGLSGEIPLHISNLLSVEYLYLRDNWFSGEIPPALGNLTKLRYLDLASNKLSGSIPSSLGQLSSLSLFNLGHNNLSGLIPNSIWNISSLTVLSVQVNMLSGTIPPNAFDSLPRLQSISMDTNKFEGYIPASLANASNLSFVQLSGNSLRGIVPPKIGRLSNINWLQLSNNLLQAKETKDWNFISALTNCSQLEMLDLGANKFSGVLPDSLSNHSSSLWFLSLSVNEITGSIPKDIVRATDGFSTTNLLGSGTFGTVFKGNISAQDGENTSLVAIKVLKLQTPGALKSFSAECEALRDLRHRNLVKIITVCSSIDNRGNDFKAIVLDFMSNGSLEGWLHPDKNDQTDQRYLSLLERVCVLLDVAYGLDYLHCHGPTPVVHCDLKSSNVLLDADMVAHVGDFGLAKILVEGSSMFQQSTSSMGFRGTIGYAAPEYGAGNMVSTNGDIYSYGILVLETVTGKKPAGSEFRQGLSLREYVKSGLEDEVMEIVDMRLCMDLTNGIPTGNDATYKRKVECIVLLLKLGMSCSQELPSSRSSTGDIVKELLAIKESLSGDEHKM</sequence>
<evidence type="ECO:0000256" key="29">
    <source>
        <dbReference type="ARBA" id="ARBA00072040"/>
    </source>
</evidence>
<dbReference type="Pfam" id="PF07714">
    <property type="entry name" value="PK_Tyr_Ser-Thr"/>
    <property type="match status" value="1"/>
</dbReference>
<evidence type="ECO:0000256" key="18">
    <source>
        <dbReference type="ARBA" id="ARBA00022821"/>
    </source>
</evidence>
<dbReference type="InterPro" id="IPR051809">
    <property type="entry name" value="Plant_receptor-like_S/T_kinase"/>
</dbReference>
<keyword evidence="14 31" id="KW-0732">Signal</keyword>
<dbReference type="InterPro" id="IPR011009">
    <property type="entry name" value="Kinase-like_dom_sf"/>
</dbReference>
<dbReference type="GO" id="GO:0004674">
    <property type="term" value="F:protein serine/threonine kinase activity"/>
    <property type="evidence" value="ECO:0007669"/>
    <property type="project" value="UniProtKB-KW"/>
</dbReference>
<evidence type="ECO:0000256" key="16">
    <source>
        <dbReference type="ARBA" id="ARBA00022741"/>
    </source>
</evidence>
<evidence type="ECO:0000256" key="17">
    <source>
        <dbReference type="ARBA" id="ARBA00022777"/>
    </source>
</evidence>
<dbReference type="InterPro" id="IPR013210">
    <property type="entry name" value="LRR_N_plant-typ"/>
</dbReference>
<dbReference type="PANTHER" id="PTHR27008">
    <property type="entry name" value="OS04G0122200 PROTEIN"/>
    <property type="match status" value="1"/>
</dbReference>
<keyword evidence="11" id="KW-0433">Leucine-rich repeat</keyword>
<comment type="cofactor">
    <cofactor evidence="1">
        <name>Mn(2+)</name>
        <dbReference type="ChEBI" id="CHEBI:29035"/>
    </cofactor>
</comment>
<dbReference type="PROSITE" id="PS00108">
    <property type="entry name" value="PROTEIN_KINASE_ST"/>
    <property type="match status" value="1"/>
</dbReference>
<feature type="signal peptide" evidence="31">
    <location>
        <begin position="1"/>
        <end position="30"/>
    </location>
</feature>
<keyword evidence="12" id="KW-0808">Transferase</keyword>
<dbReference type="HOGENOM" id="CLU_000288_22_0_1"/>
<dbReference type="FunFam" id="3.80.10.10:FF:000101">
    <property type="entry name" value="LRR receptor-like serine/threonine-protein kinase ERECTA"/>
    <property type="match status" value="1"/>
</dbReference>
<keyword evidence="15" id="KW-0677">Repeat</keyword>
<dbReference type="STRING" id="39946.B8BL50"/>
<keyword evidence="17" id="KW-0418">Kinase</keyword>
<keyword evidence="22" id="KW-0472">Membrane</keyword>
<keyword evidence="19" id="KW-0256">Endoplasmic reticulum</keyword>
<evidence type="ECO:0000313" key="33">
    <source>
        <dbReference type="EMBL" id="EEC68386.1"/>
    </source>
</evidence>
<dbReference type="GO" id="GO:0006952">
    <property type="term" value="P:defense response"/>
    <property type="evidence" value="ECO:0007669"/>
    <property type="project" value="UniProtKB-KW"/>
</dbReference>
<dbReference type="Proteomes" id="UP000007015">
    <property type="component" value="Chromosome 11"/>
</dbReference>
<comment type="similarity">
    <text evidence="6">Belongs to the protein kinase superfamily. Ser/Thr protein kinase family.</text>
</comment>
<evidence type="ECO:0000256" key="27">
    <source>
        <dbReference type="ARBA" id="ARBA00054320"/>
    </source>
</evidence>
<evidence type="ECO:0000256" key="2">
    <source>
        <dbReference type="ARBA" id="ARBA00001946"/>
    </source>
</evidence>
<keyword evidence="13" id="KW-0812">Transmembrane</keyword>
<dbReference type="SMART" id="SM00369">
    <property type="entry name" value="LRR_TYP"/>
    <property type="match status" value="6"/>
</dbReference>
<evidence type="ECO:0000256" key="13">
    <source>
        <dbReference type="ARBA" id="ARBA00022692"/>
    </source>
</evidence>
<evidence type="ECO:0000256" key="15">
    <source>
        <dbReference type="ARBA" id="ARBA00022737"/>
    </source>
</evidence>
<dbReference type="InterPro" id="IPR008271">
    <property type="entry name" value="Ser/Thr_kinase_AS"/>
</dbReference>
<evidence type="ECO:0000256" key="23">
    <source>
        <dbReference type="ARBA" id="ARBA00023170"/>
    </source>
</evidence>
<accession>B8BL50</accession>
<evidence type="ECO:0000256" key="14">
    <source>
        <dbReference type="ARBA" id="ARBA00022729"/>
    </source>
</evidence>
<dbReference type="Gene3D" id="3.80.10.10">
    <property type="entry name" value="Ribonuclease Inhibitor"/>
    <property type="match status" value="2"/>
</dbReference>
<dbReference type="OMA" id="QMSENFF"/>
<keyword evidence="21" id="KW-1133">Transmembrane helix</keyword>
<evidence type="ECO:0000256" key="6">
    <source>
        <dbReference type="ARBA" id="ARBA00008684"/>
    </source>
</evidence>
<feature type="binding site" evidence="30">
    <location>
        <position position="457"/>
    </location>
    <ligand>
        <name>ATP</name>
        <dbReference type="ChEBI" id="CHEBI:30616"/>
    </ligand>
</feature>
<comment type="catalytic activity">
    <reaction evidence="25">
        <text>L-threonyl-[protein] + ATP = O-phospho-L-threonyl-[protein] + ADP + H(+)</text>
        <dbReference type="Rhea" id="RHEA:46608"/>
        <dbReference type="Rhea" id="RHEA-COMP:11060"/>
        <dbReference type="Rhea" id="RHEA-COMP:11605"/>
        <dbReference type="ChEBI" id="CHEBI:15378"/>
        <dbReference type="ChEBI" id="CHEBI:30013"/>
        <dbReference type="ChEBI" id="CHEBI:30616"/>
        <dbReference type="ChEBI" id="CHEBI:61977"/>
        <dbReference type="ChEBI" id="CHEBI:456216"/>
        <dbReference type="EC" id="2.7.11.1"/>
    </reaction>
</comment>
<evidence type="ECO:0000256" key="4">
    <source>
        <dbReference type="ARBA" id="ARBA00004389"/>
    </source>
</evidence>
<evidence type="ECO:0000256" key="7">
    <source>
        <dbReference type="ARBA" id="ARBA00012513"/>
    </source>
</evidence>
<organism evidence="33 34">
    <name type="scientific">Oryza sativa subsp. indica</name>
    <name type="common">Rice</name>
    <dbReference type="NCBI Taxonomy" id="39946"/>
    <lineage>
        <taxon>Eukaryota</taxon>
        <taxon>Viridiplantae</taxon>
        <taxon>Streptophyta</taxon>
        <taxon>Embryophyta</taxon>
        <taxon>Tracheophyta</taxon>
        <taxon>Spermatophyta</taxon>
        <taxon>Magnoliopsida</taxon>
        <taxon>Liliopsida</taxon>
        <taxon>Poales</taxon>
        <taxon>Poaceae</taxon>
        <taxon>BOP clade</taxon>
        <taxon>Oryzoideae</taxon>
        <taxon>Oryzeae</taxon>
        <taxon>Oryzinae</taxon>
        <taxon>Oryza</taxon>
        <taxon>Oryza sativa</taxon>
    </lineage>
</organism>
<comment type="function">
    <text evidence="28">The processed protein kinase Xa21 chain released by protein cleavage after X.oryzae pv. oryzae protein Ax21 detection translocates into the nucleus where it can bind and regulate WRKY62, a transcription factor. Confers resistance to the bacterial pathogen X.oryzae pv. oryzae (Xoo).</text>
</comment>
<dbReference type="PROSITE" id="PS00107">
    <property type="entry name" value="PROTEIN_KINASE_ATP"/>
    <property type="match status" value="1"/>
</dbReference>
<dbReference type="GO" id="GO:0005886">
    <property type="term" value="C:plasma membrane"/>
    <property type="evidence" value="ECO:0007669"/>
    <property type="project" value="UniProtKB-SubCell"/>
</dbReference>
<evidence type="ECO:0000256" key="22">
    <source>
        <dbReference type="ARBA" id="ARBA00023136"/>
    </source>
</evidence>
<dbReference type="SMART" id="SM00220">
    <property type="entry name" value="S_TKc"/>
    <property type="match status" value="1"/>
</dbReference>
<dbReference type="SUPFAM" id="SSF56112">
    <property type="entry name" value="Protein kinase-like (PK-like)"/>
    <property type="match status" value="1"/>
</dbReference>
<keyword evidence="20 30" id="KW-0067">ATP-binding</keyword>
<evidence type="ECO:0000256" key="11">
    <source>
        <dbReference type="ARBA" id="ARBA00022614"/>
    </source>
</evidence>
<dbReference type="Gene3D" id="3.30.200.20">
    <property type="entry name" value="Phosphorylase Kinase, domain 1"/>
    <property type="match status" value="1"/>
</dbReference>
<dbReference type="Pfam" id="PF08263">
    <property type="entry name" value="LRRNT_2"/>
    <property type="match status" value="1"/>
</dbReference>
<reference evidence="33 34" key="1">
    <citation type="journal article" date="2005" name="PLoS Biol.">
        <title>The genomes of Oryza sativa: a history of duplications.</title>
        <authorList>
            <person name="Yu J."/>
            <person name="Wang J."/>
            <person name="Lin W."/>
            <person name="Li S."/>
            <person name="Li H."/>
            <person name="Zhou J."/>
            <person name="Ni P."/>
            <person name="Dong W."/>
            <person name="Hu S."/>
            <person name="Zeng C."/>
            <person name="Zhang J."/>
            <person name="Zhang Y."/>
            <person name="Li R."/>
            <person name="Xu Z."/>
            <person name="Li S."/>
            <person name="Li X."/>
            <person name="Zheng H."/>
            <person name="Cong L."/>
            <person name="Lin L."/>
            <person name="Yin J."/>
            <person name="Geng J."/>
            <person name="Li G."/>
            <person name="Shi J."/>
            <person name="Liu J."/>
            <person name="Lv H."/>
            <person name="Li J."/>
            <person name="Wang J."/>
            <person name="Deng Y."/>
            <person name="Ran L."/>
            <person name="Shi X."/>
            <person name="Wang X."/>
            <person name="Wu Q."/>
            <person name="Li C."/>
            <person name="Ren X."/>
            <person name="Wang J."/>
            <person name="Wang X."/>
            <person name="Li D."/>
            <person name="Liu D."/>
            <person name="Zhang X."/>
            <person name="Ji Z."/>
            <person name="Zhao W."/>
            <person name="Sun Y."/>
            <person name="Zhang Z."/>
            <person name="Bao J."/>
            <person name="Han Y."/>
            <person name="Dong L."/>
            <person name="Ji J."/>
            <person name="Chen P."/>
            <person name="Wu S."/>
            <person name="Liu J."/>
            <person name="Xiao Y."/>
            <person name="Bu D."/>
            <person name="Tan J."/>
            <person name="Yang L."/>
            <person name="Ye C."/>
            <person name="Zhang J."/>
            <person name="Xu J."/>
            <person name="Zhou Y."/>
            <person name="Yu Y."/>
            <person name="Zhang B."/>
            <person name="Zhuang S."/>
            <person name="Wei H."/>
            <person name="Liu B."/>
            <person name="Lei M."/>
            <person name="Yu H."/>
            <person name="Li Y."/>
            <person name="Xu H."/>
            <person name="Wei S."/>
            <person name="He X."/>
            <person name="Fang L."/>
            <person name="Zhang Z."/>
            <person name="Zhang Y."/>
            <person name="Huang X."/>
            <person name="Su Z."/>
            <person name="Tong W."/>
            <person name="Li J."/>
            <person name="Tong Z."/>
            <person name="Li S."/>
            <person name="Ye J."/>
            <person name="Wang L."/>
            <person name="Fang L."/>
            <person name="Lei T."/>
            <person name="Chen C."/>
            <person name="Chen H."/>
            <person name="Xu Z."/>
            <person name="Li H."/>
            <person name="Huang H."/>
            <person name="Zhang F."/>
            <person name="Xu H."/>
            <person name="Li N."/>
            <person name="Zhao C."/>
            <person name="Li S."/>
            <person name="Dong L."/>
            <person name="Huang Y."/>
            <person name="Li L."/>
            <person name="Xi Y."/>
            <person name="Qi Q."/>
            <person name="Li W."/>
            <person name="Zhang B."/>
            <person name="Hu W."/>
            <person name="Zhang Y."/>
            <person name="Tian X."/>
            <person name="Jiao Y."/>
            <person name="Liang X."/>
            <person name="Jin J."/>
            <person name="Gao L."/>
            <person name="Zheng W."/>
            <person name="Hao B."/>
            <person name="Liu S."/>
            <person name="Wang W."/>
            <person name="Yuan L."/>
            <person name="Cao M."/>
            <person name="McDermott J."/>
            <person name="Samudrala R."/>
            <person name="Wang J."/>
            <person name="Wong G.K."/>
            <person name="Yang H."/>
        </authorList>
    </citation>
    <scope>NUCLEOTIDE SEQUENCE [LARGE SCALE GENOMIC DNA]</scope>
    <source>
        <strain evidence="34">cv. 93-11</strain>
    </source>
</reference>
<dbReference type="InterPro" id="IPR003591">
    <property type="entry name" value="Leu-rich_rpt_typical-subtyp"/>
</dbReference>
<feature type="domain" description="Protein kinase" evidence="32">
    <location>
        <begin position="424"/>
        <end position="739"/>
    </location>
</feature>
<feature type="chain" id="PRO_5002865661" description="Receptor kinase-like protein Xa21" evidence="31">
    <location>
        <begin position="31"/>
        <end position="739"/>
    </location>
</feature>
<protein>
    <recommendedName>
        <fullName evidence="29">Receptor kinase-like protein Xa21</fullName>
        <ecNumber evidence="7">2.7.11.1</ecNumber>
    </recommendedName>
</protein>
<dbReference type="GO" id="GO:0005524">
    <property type="term" value="F:ATP binding"/>
    <property type="evidence" value="ECO:0007669"/>
    <property type="project" value="UniProtKB-UniRule"/>
</dbReference>
<name>B8BL50_ORYSI</name>
<dbReference type="PANTHER" id="PTHR27008:SF596">
    <property type="entry name" value="OS02G0215500 PROTEIN"/>
    <property type="match status" value="1"/>
</dbReference>
<evidence type="ECO:0000259" key="32">
    <source>
        <dbReference type="PROSITE" id="PS50011"/>
    </source>
</evidence>
<dbReference type="FunFam" id="1.10.510.10:FF:000358">
    <property type="entry name" value="Putative leucine-rich repeat receptor-like serine/threonine-protein kinase"/>
    <property type="match status" value="1"/>
</dbReference>
<dbReference type="FunFam" id="3.80.10.10:FF:001158">
    <property type="entry name" value="Leucine-rich repeat protein kinase family protein"/>
    <property type="match status" value="1"/>
</dbReference>
<evidence type="ECO:0000256" key="9">
    <source>
        <dbReference type="ARBA" id="ARBA00022527"/>
    </source>
</evidence>
<comment type="cofactor">
    <cofactor evidence="2">
        <name>Mg(2+)</name>
        <dbReference type="ChEBI" id="CHEBI:18420"/>
    </cofactor>
</comment>
<dbReference type="Gramene" id="BGIOSGA035467-TA">
    <property type="protein sequence ID" value="BGIOSGA035467-PA"/>
    <property type="gene ID" value="BGIOSGA035467"/>
</dbReference>
<evidence type="ECO:0000256" key="19">
    <source>
        <dbReference type="ARBA" id="ARBA00022824"/>
    </source>
</evidence>
<evidence type="ECO:0000256" key="8">
    <source>
        <dbReference type="ARBA" id="ARBA00022475"/>
    </source>
</evidence>
<evidence type="ECO:0000256" key="24">
    <source>
        <dbReference type="ARBA" id="ARBA00023180"/>
    </source>
</evidence>
<dbReference type="PROSITE" id="PS50011">
    <property type="entry name" value="PROTEIN_KINASE_DOM"/>
    <property type="match status" value="1"/>
</dbReference>
<keyword evidence="23" id="KW-0675">Receptor</keyword>
<dbReference type="FunFam" id="3.30.200.20:FF:000432">
    <property type="entry name" value="LRR receptor-like serine/threonine-protein kinase EFR"/>
    <property type="match status" value="1"/>
</dbReference>
<evidence type="ECO:0000256" key="12">
    <source>
        <dbReference type="ARBA" id="ARBA00022679"/>
    </source>
</evidence>
<proteinExistence type="inferred from homology"/>
<comment type="catalytic activity">
    <reaction evidence="26">
        <text>L-seryl-[protein] + ATP = O-phospho-L-seryl-[protein] + ADP + H(+)</text>
        <dbReference type="Rhea" id="RHEA:17989"/>
        <dbReference type="Rhea" id="RHEA-COMP:9863"/>
        <dbReference type="Rhea" id="RHEA-COMP:11604"/>
        <dbReference type="ChEBI" id="CHEBI:15378"/>
        <dbReference type="ChEBI" id="CHEBI:29999"/>
        <dbReference type="ChEBI" id="CHEBI:30616"/>
        <dbReference type="ChEBI" id="CHEBI:83421"/>
        <dbReference type="ChEBI" id="CHEBI:456216"/>
        <dbReference type="EC" id="2.7.11.1"/>
    </reaction>
</comment>
<dbReference type="Pfam" id="PF13855">
    <property type="entry name" value="LRR_8"/>
    <property type="match status" value="2"/>
</dbReference>
<keyword evidence="10" id="KW-0597">Phosphoprotein</keyword>
<evidence type="ECO:0000256" key="28">
    <source>
        <dbReference type="ARBA" id="ARBA00056628"/>
    </source>
</evidence>
<dbReference type="InterPro" id="IPR001611">
    <property type="entry name" value="Leu-rich_rpt"/>
</dbReference>
<evidence type="ECO:0000256" key="3">
    <source>
        <dbReference type="ARBA" id="ARBA00004162"/>
    </source>
</evidence>
<dbReference type="GO" id="GO:0005789">
    <property type="term" value="C:endoplasmic reticulum membrane"/>
    <property type="evidence" value="ECO:0007669"/>
    <property type="project" value="UniProtKB-SubCell"/>
</dbReference>
<dbReference type="Gene3D" id="1.10.510.10">
    <property type="entry name" value="Transferase(Phosphotransferase) domain 1"/>
    <property type="match status" value="1"/>
</dbReference>
<dbReference type="PROSITE" id="PS51450">
    <property type="entry name" value="LRR"/>
    <property type="match status" value="1"/>
</dbReference>
<evidence type="ECO:0000313" key="34">
    <source>
        <dbReference type="Proteomes" id="UP000007015"/>
    </source>
</evidence>
<evidence type="ECO:0000256" key="20">
    <source>
        <dbReference type="ARBA" id="ARBA00022840"/>
    </source>
</evidence>
<evidence type="ECO:0000256" key="25">
    <source>
        <dbReference type="ARBA" id="ARBA00047899"/>
    </source>
</evidence>
<evidence type="ECO:0000256" key="5">
    <source>
        <dbReference type="ARBA" id="ARBA00004479"/>
    </source>
</evidence>
<gene>
    <name evidence="33" type="ORF">OsI_36534</name>
</gene>
<comment type="function">
    <text evidence="27">Receptor kinase that detects X.oryzae pv. oryzae protein Ax21 to promote innate immunity. Following X.oryzae pv. oryzae protein Ax21 detection, undergoes cleavage, releasing the processed protein kinase Xa21 chain.</text>
</comment>
<evidence type="ECO:0000256" key="10">
    <source>
        <dbReference type="ARBA" id="ARBA00022553"/>
    </source>
</evidence>
<keyword evidence="34" id="KW-1185">Reference proteome</keyword>
<keyword evidence="24" id="KW-0325">Glycoprotein</keyword>
<keyword evidence="16 30" id="KW-0547">Nucleotide-binding</keyword>
<dbReference type="InterPro" id="IPR032675">
    <property type="entry name" value="LRR_dom_sf"/>
</dbReference>
<comment type="subcellular location">
    <subcellularLocation>
        <location evidence="3">Cell membrane</location>
        <topology evidence="3">Single-pass membrane protein</topology>
    </subcellularLocation>
    <subcellularLocation>
        <location evidence="4">Endoplasmic reticulum membrane</location>
        <topology evidence="4">Single-pass membrane protein</topology>
    </subcellularLocation>
    <subcellularLocation>
        <location evidence="5">Membrane</location>
        <topology evidence="5">Single-pass type I membrane protein</topology>
    </subcellularLocation>
</comment>
<dbReference type="SUPFAM" id="SSF52047">
    <property type="entry name" value="RNI-like"/>
    <property type="match status" value="1"/>
</dbReference>
<dbReference type="Pfam" id="PF00560">
    <property type="entry name" value="LRR_1"/>
    <property type="match status" value="2"/>
</dbReference>
<keyword evidence="9" id="KW-0723">Serine/threonine-protein kinase</keyword>
<evidence type="ECO:0000256" key="26">
    <source>
        <dbReference type="ARBA" id="ARBA00048679"/>
    </source>
</evidence>
<keyword evidence="18" id="KW-0611">Plant defense</keyword>
<dbReference type="EMBL" id="CM000136">
    <property type="protein sequence ID" value="EEC68386.1"/>
    <property type="molecule type" value="Genomic_DNA"/>
</dbReference>
<evidence type="ECO:0000256" key="31">
    <source>
        <dbReference type="SAM" id="SignalP"/>
    </source>
</evidence>
<dbReference type="EC" id="2.7.11.1" evidence="7"/>
<dbReference type="InterPro" id="IPR017441">
    <property type="entry name" value="Protein_kinase_ATP_BS"/>
</dbReference>
<keyword evidence="8" id="KW-1003">Cell membrane</keyword>
<dbReference type="InterPro" id="IPR000719">
    <property type="entry name" value="Prot_kinase_dom"/>
</dbReference>